<sequence length="1066" mass="122258">MIRLKLLFKRKIIFFKKAAKRKIIYNPEVVLPSIFLMTNSVFQLEVMEAELTITDSIAIKILHGGAILSGVGNELHLHSPNTSKCLVLAQKLRAKVHGIADVLLKNASFNEGRIIVHGEKECMLMQYVYDEYEYTFRQLSHFRLTDWISYAHFLQNPNEFVLLTAHSVLLRFLYEENAQEKNSCKVTAKSSSNEKSTLYCSHIRGRTNEDLIIFGGNAFGELLIWKPFITETISRKIDCIEIQVELKHRQPAHNGVIFSIDFDDESNLLTTTSDDRSIRFWKLEWTSNESWDELKINTIASGYGHVARVFQGKIIHFDRKPMAVTVGEDSHFCIWNCKAELLFKQRIQFGAVIWNFEYDKYTHTLYTVGSTGNLLAYNVEDVFRMKSEIFSTTMIVPDLEPTEYVAKAKFLKSNMLVGITNRNRLMYALLQYKEENYIHECGPWHIIDMHKKYKCTVFEIQDNYIAICGYKRLTLIKYCQNNEFNILFDADILDGVIRSFHFLNNSSFLISDESGKCLLLEGENIVIQIAVPLPHCKEPWTTTALRIKIKQLKDYLLVSNRMGNTILFKIDYGTAEATCVNTIRHLHGSLGATMFYLKEVQNDYIYIQSAGHDGSLRILSIRIESDTIVSHQRTFVPVAWVEKLAVIENSEFLLGFNDNHFVIWSHDYDISVQIPCGGGHRSWHYDITSEDSRKFVQLLFIKNKVVRLHKHKLCNILSKSIKMLRNQWHTRSCNILNIIEPRHIEVPFSIVVSAGDDNTVKISKLMSGGRLEQCAELHSHISNVRALTTIQMQQDAVLIFTGGGRAQLCIALLDLKDFRVHELTSYTLNKNEQSDDEKTQTYRPNPETRIMSCDVVKVNTNNPGKKVEYFVFLCCSDGYLRKLYVNESFKIISEAAFYCGCCLLHLRAFANSYILVAGTNGKVRMFNLSLVELPIELPHHASGVNALDIYYEPNTYMLHILTGGDDQSVSYTSLEIQNENTFQIKNKFCIENAHSAQVTAVQLTFDNEGLSAYTSGLDQVVNKIHLRIPATELVCYTPISDIKGLRIDHFKRCFIYGCGIQIFKLK</sequence>
<dbReference type="Pfam" id="PF00400">
    <property type="entry name" value="WD40"/>
    <property type="match status" value="1"/>
</dbReference>
<dbReference type="SMART" id="SM00320">
    <property type="entry name" value="WD40"/>
    <property type="match status" value="3"/>
</dbReference>
<dbReference type="PANTHER" id="PTHR14344">
    <property type="entry name" value="WD REPEAT PROTEIN"/>
    <property type="match status" value="1"/>
</dbReference>
<feature type="repeat" description="WD" evidence="8">
    <location>
        <begin position="250"/>
        <end position="284"/>
    </location>
</feature>
<name>A0A0K8VR24_BACLA</name>
<dbReference type="GO" id="GO:0030488">
    <property type="term" value="P:tRNA methylation"/>
    <property type="evidence" value="ECO:0007669"/>
    <property type="project" value="TreeGrafter"/>
</dbReference>
<keyword evidence="5" id="KW-0677">Repeat</keyword>
<dbReference type="Gene3D" id="2.130.10.10">
    <property type="entry name" value="YVTN repeat-like/Quinoprotein amine dehydrogenase"/>
    <property type="match status" value="3"/>
</dbReference>
<comment type="similarity">
    <text evidence="6">Belongs to the WD repeat WDR6 family.</text>
</comment>
<keyword evidence="3 8" id="KW-0853">WD repeat</keyword>
<evidence type="ECO:0000256" key="4">
    <source>
        <dbReference type="ARBA" id="ARBA00022694"/>
    </source>
</evidence>
<evidence type="ECO:0000256" key="6">
    <source>
        <dbReference type="ARBA" id="ARBA00038255"/>
    </source>
</evidence>
<dbReference type="InterPro" id="IPR015943">
    <property type="entry name" value="WD40/YVTN_repeat-like_dom_sf"/>
</dbReference>
<evidence type="ECO:0000256" key="8">
    <source>
        <dbReference type="PROSITE-ProRule" id="PRU00221"/>
    </source>
</evidence>
<dbReference type="GO" id="GO:0005737">
    <property type="term" value="C:cytoplasm"/>
    <property type="evidence" value="ECO:0007669"/>
    <property type="project" value="UniProtKB-SubCell"/>
</dbReference>
<evidence type="ECO:0000256" key="1">
    <source>
        <dbReference type="ARBA" id="ARBA00004496"/>
    </source>
</evidence>
<gene>
    <name evidence="9" type="primary">Wdr6_3</name>
    <name evidence="9" type="ORF">c0_g1_i2</name>
</gene>
<organism evidence="9">
    <name type="scientific">Bactrocera latifrons</name>
    <name type="common">Malaysian fruit fly</name>
    <name type="synonym">Chaetodacus latifrons</name>
    <dbReference type="NCBI Taxonomy" id="174628"/>
    <lineage>
        <taxon>Eukaryota</taxon>
        <taxon>Metazoa</taxon>
        <taxon>Ecdysozoa</taxon>
        <taxon>Arthropoda</taxon>
        <taxon>Hexapoda</taxon>
        <taxon>Insecta</taxon>
        <taxon>Pterygota</taxon>
        <taxon>Neoptera</taxon>
        <taxon>Endopterygota</taxon>
        <taxon>Diptera</taxon>
        <taxon>Brachycera</taxon>
        <taxon>Muscomorpha</taxon>
        <taxon>Tephritoidea</taxon>
        <taxon>Tephritidae</taxon>
        <taxon>Bactrocera</taxon>
        <taxon>Bactrocera</taxon>
    </lineage>
</organism>
<evidence type="ECO:0000256" key="7">
    <source>
        <dbReference type="ARBA" id="ARBA00040154"/>
    </source>
</evidence>
<dbReference type="PANTHER" id="PTHR14344:SF3">
    <property type="entry name" value="WD REPEAT-CONTAINING PROTEIN 6"/>
    <property type="match status" value="1"/>
</dbReference>
<comment type="subcellular location">
    <subcellularLocation>
        <location evidence="1">Cytoplasm</location>
    </subcellularLocation>
</comment>
<protein>
    <recommendedName>
        <fullName evidence="7">tRNA (34-2'-O)-methyltransferase regulator WDR6</fullName>
    </recommendedName>
</protein>
<evidence type="ECO:0000256" key="3">
    <source>
        <dbReference type="ARBA" id="ARBA00022574"/>
    </source>
</evidence>
<dbReference type="PROSITE" id="PS50294">
    <property type="entry name" value="WD_REPEATS_REGION"/>
    <property type="match status" value="1"/>
</dbReference>
<accession>A0A0K8VR24</accession>
<dbReference type="EMBL" id="GDHF01010985">
    <property type="protein sequence ID" value="JAI41329.1"/>
    <property type="molecule type" value="Transcribed_RNA"/>
</dbReference>
<keyword evidence="4" id="KW-0819">tRNA processing</keyword>
<dbReference type="OrthoDB" id="5594999at2759"/>
<keyword evidence="2" id="KW-0963">Cytoplasm</keyword>
<dbReference type="InterPro" id="IPR051973">
    <property type="entry name" value="tRNA_Anticodon_Mtase-Reg"/>
</dbReference>
<dbReference type="PROSITE" id="PS50082">
    <property type="entry name" value="WD_REPEATS_2"/>
    <property type="match status" value="1"/>
</dbReference>
<evidence type="ECO:0000256" key="5">
    <source>
        <dbReference type="ARBA" id="ARBA00022737"/>
    </source>
</evidence>
<dbReference type="AlphaFoldDB" id="A0A0K8VR24"/>
<dbReference type="InterPro" id="IPR001680">
    <property type="entry name" value="WD40_rpt"/>
</dbReference>
<proteinExistence type="inferred from homology"/>
<evidence type="ECO:0000256" key="2">
    <source>
        <dbReference type="ARBA" id="ARBA00022490"/>
    </source>
</evidence>
<reference evidence="9" key="1">
    <citation type="submission" date="2015-06" db="EMBL/GenBank/DDBJ databases">
        <authorList>
            <person name="Hoefler B.C."/>
            <person name="Straight P.D."/>
        </authorList>
    </citation>
    <scope>NUCLEOTIDE SEQUENCE</scope>
</reference>
<dbReference type="InterPro" id="IPR036322">
    <property type="entry name" value="WD40_repeat_dom_sf"/>
</dbReference>
<evidence type="ECO:0000313" key="9">
    <source>
        <dbReference type="EMBL" id="JAI41329.1"/>
    </source>
</evidence>
<dbReference type="SUPFAM" id="SSF50978">
    <property type="entry name" value="WD40 repeat-like"/>
    <property type="match status" value="3"/>
</dbReference>